<accession>A0ABW8T7D1</accession>
<protein>
    <submittedName>
        <fullName evidence="2">Uncharacterized protein</fullName>
    </submittedName>
</protein>
<dbReference type="RefSeq" id="WP_406770720.1">
    <property type="nucleotide sequence ID" value="NZ_JBJHZZ010000015.1"/>
</dbReference>
<dbReference type="PROSITE" id="PS51257">
    <property type="entry name" value="PROKAR_LIPOPROTEIN"/>
    <property type="match status" value="1"/>
</dbReference>
<sequence length="217" mass="24688">MKKIVFIILSAFIIFLGGCSNNTLSLKTENEQLKSKVFQLEKELNDKNNKITEFQNNEINTLNINYIENKSSKSFVEKKCNLLALPVNNSVKLNDVSYNTVVTVLDTANVNNVTWLYVAIPIYDSPTNYKGWIKESDTVLYTKDKIAKVQSEVMVKKGTNIYETETFEDIKSVKPYMADGSEHGRIQEKKDGYMKVQCAGGRTIWVNETSVVYPEVD</sequence>
<organism evidence="2 3">
    <name type="scientific">Candidatus Clostridium stratigraminis</name>
    <dbReference type="NCBI Taxonomy" id="3381661"/>
    <lineage>
        <taxon>Bacteria</taxon>
        <taxon>Bacillati</taxon>
        <taxon>Bacillota</taxon>
        <taxon>Clostridia</taxon>
        <taxon>Eubacteriales</taxon>
        <taxon>Clostridiaceae</taxon>
        <taxon>Clostridium</taxon>
    </lineage>
</organism>
<dbReference type="EMBL" id="JBJHZZ010000015">
    <property type="protein sequence ID" value="MFL0248292.1"/>
    <property type="molecule type" value="Genomic_DNA"/>
</dbReference>
<evidence type="ECO:0000313" key="2">
    <source>
        <dbReference type="EMBL" id="MFL0248292.1"/>
    </source>
</evidence>
<comment type="caution">
    <text evidence="2">The sequence shown here is derived from an EMBL/GenBank/DDBJ whole genome shotgun (WGS) entry which is preliminary data.</text>
</comment>
<feature type="coiled-coil region" evidence="1">
    <location>
        <begin position="23"/>
        <end position="57"/>
    </location>
</feature>
<dbReference type="Proteomes" id="UP001623591">
    <property type="component" value="Unassembled WGS sequence"/>
</dbReference>
<reference evidence="2 3" key="1">
    <citation type="submission" date="2024-11" db="EMBL/GenBank/DDBJ databases">
        <authorList>
            <person name="Heng Y.C."/>
            <person name="Lim A.C.H."/>
            <person name="Lee J.K.Y."/>
            <person name="Kittelmann S."/>
        </authorList>
    </citation>
    <scope>NUCLEOTIDE SEQUENCE [LARGE SCALE GENOMIC DNA]</scope>
    <source>
        <strain evidence="2 3">WILCCON 0185</strain>
    </source>
</reference>
<proteinExistence type="predicted"/>
<keyword evidence="1" id="KW-0175">Coiled coil</keyword>
<keyword evidence="3" id="KW-1185">Reference proteome</keyword>
<gene>
    <name evidence="2" type="ORF">ACJDUG_15140</name>
</gene>
<name>A0ABW8T7D1_9CLOT</name>
<evidence type="ECO:0000256" key="1">
    <source>
        <dbReference type="SAM" id="Coils"/>
    </source>
</evidence>
<evidence type="ECO:0000313" key="3">
    <source>
        <dbReference type="Proteomes" id="UP001623591"/>
    </source>
</evidence>